<dbReference type="EMBL" id="CP088281">
    <property type="protein sequence ID" value="UGX99551.1"/>
    <property type="molecule type" value="Genomic_DNA"/>
</dbReference>
<name>A0A7Z0QKZ6_9BRAD</name>
<reference evidence="2 3" key="3">
    <citation type="journal article" date="2022" name="Int. J. Syst. Evol. Microbiol.">
        <title>Strains of Bradyrhizobium barranii sp. nov. associated with legumes native to Canada are symbionts of soybeans and belong to different subspecies (subsp. barranii subsp. nov. and subsp. apii subsp. nov.) and symbiovars (sv. glycinearum and sv. septentrionale).</title>
        <authorList>
            <person name="Bromfield E.S.P."/>
            <person name="Cloutier S."/>
            <person name="Wasai-Hara S."/>
            <person name="Minamisawa K."/>
        </authorList>
    </citation>
    <scope>NUCLEOTIDE SEQUENCE [LARGE SCALE GENOMIC DNA]</scope>
    <source>
        <strain evidence="2 3">323S2</strain>
        <plasmid evidence="3">pBb323S2b</plasmid>
    </source>
</reference>
<dbReference type="RefSeq" id="WP_166354415.1">
    <property type="nucleotide sequence ID" value="NZ_CP049701.1"/>
</dbReference>
<keyword evidence="2" id="KW-0614">Plasmid</keyword>
<protein>
    <submittedName>
        <fullName evidence="1">Uncharacterized protein</fullName>
    </submittedName>
</protein>
<accession>A0A7Z0QKZ6</accession>
<geneLocation type="plasmid" evidence="2 3">
    <name>pBb323S2b</name>
</geneLocation>
<evidence type="ECO:0000313" key="2">
    <source>
        <dbReference type="EMBL" id="UGX99551.1"/>
    </source>
</evidence>
<reference evidence="1" key="2">
    <citation type="submission" date="2020-06" db="EMBL/GenBank/DDBJ databases">
        <title>Whole Genome Sequence of Bradyrhizobium sp. Strain 323S2.</title>
        <authorList>
            <person name="Bromfield E.S.P."/>
        </authorList>
    </citation>
    <scope>NUCLEOTIDE SEQUENCE [LARGE SCALE GENOMIC DNA]</scope>
    <source>
        <strain evidence="1">323S2</strain>
    </source>
</reference>
<dbReference type="Proteomes" id="UP000564836">
    <property type="component" value="Plasmid pBb323S2b"/>
</dbReference>
<evidence type="ECO:0000313" key="3">
    <source>
        <dbReference type="Proteomes" id="UP000564836"/>
    </source>
</evidence>
<dbReference type="AlphaFoldDB" id="A0A7Z0QKZ6"/>
<organism evidence="1">
    <name type="scientific">Bradyrhizobium barranii subsp. barranii</name>
    <dbReference type="NCBI Taxonomy" id="2823807"/>
    <lineage>
        <taxon>Bacteria</taxon>
        <taxon>Pseudomonadati</taxon>
        <taxon>Pseudomonadota</taxon>
        <taxon>Alphaproteobacteria</taxon>
        <taxon>Hyphomicrobiales</taxon>
        <taxon>Nitrobacteraceae</taxon>
        <taxon>Bradyrhizobium</taxon>
        <taxon>Bradyrhizobium barranii</taxon>
    </lineage>
</organism>
<dbReference type="EMBL" id="JACBFH010000003">
    <property type="protein sequence ID" value="NYY96443.1"/>
    <property type="molecule type" value="Genomic_DNA"/>
</dbReference>
<evidence type="ECO:0000313" key="1">
    <source>
        <dbReference type="EMBL" id="NYY96443.1"/>
    </source>
</evidence>
<sequence>MTEPVADPPEIGSAQPYLSMRAMTDTQRKLLYINLWGDVGAQDGKRFRVLATPYIRSGYLLHRVTTSSPGGIAEAAMDIGEQIRILAERSARSL</sequence>
<gene>
    <name evidence="2" type="ORF">G6321_00054910</name>
    <name evidence="1" type="ORF">G6321_51435</name>
</gene>
<proteinExistence type="predicted"/>
<reference evidence="2 3" key="1">
    <citation type="journal article" date="2017" name="Syst. Appl. Microbiol.">
        <title>Soybeans inoculated with root zone soils of Canadian native legumes harbour diverse and novel Bradyrhizobium spp. that possess agricultural potential.</title>
        <authorList>
            <person name="Bromfield E.S.P."/>
            <person name="Cloutier S."/>
            <person name="Tambong J.T."/>
            <person name="Tran Thi T.V."/>
        </authorList>
    </citation>
    <scope>NUCLEOTIDE SEQUENCE [LARGE SCALE GENOMIC DNA]</scope>
    <source>
        <strain evidence="2 3">323S2</strain>
    </source>
</reference>